<evidence type="ECO:0000313" key="2">
    <source>
        <dbReference type="Proteomes" id="UP000304840"/>
    </source>
</evidence>
<dbReference type="EMBL" id="CP010992">
    <property type="protein sequence ID" value="AMO19784.1"/>
    <property type="molecule type" value="Genomic_DNA"/>
</dbReference>
<sequence>MNFTSIINTLLELKTIIMQLDDPDFIAPISSLSNASVGQHSRHIIELFQTLLKGYNKGMINYDTRKRNAAIQTVRTQAISAIDLIINEVEKENKKLIIEHCISGIPTFIETNYFREVLYNLEHCIHHQALIKVGLLNFSYVQISETFGVAPSTIEYRKICVQ</sequence>
<accession>A0AAI8CH41</accession>
<name>A0AAI8CH41_9FLAO</name>
<proteinExistence type="predicted"/>
<reference evidence="1 2" key="2">
    <citation type="submission" date="2019-05" db="EMBL/GenBank/DDBJ databases">
        <authorList>
            <person name="Ravantti J.J."/>
        </authorList>
    </citation>
    <scope>NUCLEOTIDE SEQUENCE [LARGE SCALE GENOMIC DNA]</scope>
    <source>
        <strain evidence="1 2">B185</strain>
    </source>
</reference>
<dbReference type="Proteomes" id="UP000304840">
    <property type="component" value="Chromosome"/>
</dbReference>
<dbReference type="PANTHER" id="PTHR39473:SF1">
    <property type="entry name" value="DINB-LIKE DOMAIN-CONTAINING PROTEIN"/>
    <property type="match status" value="1"/>
</dbReference>
<gene>
    <name evidence="1" type="ORF">UN65_04955</name>
</gene>
<dbReference type="PANTHER" id="PTHR39473">
    <property type="match status" value="1"/>
</dbReference>
<dbReference type="RefSeq" id="WP_014165264.1">
    <property type="nucleotide sequence ID" value="NZ_CP010992.1"/>
</dbReference>
<organism evidence="1 2">
    <name type="scientific">Flavobacterium columnare</name>
    <dbReference type="NCBI Taxonomy" id="996"/>
    <lineage>
        <taxon>Bacteria</taxon>
        <taxon>Pseudomonadati</taxon>
        <taxon>Bacteroidota</taxon>
        <taxon>Flavobacteriia</taxon>
        <taxon>Flavobacteriales</taxon>
        <taxon>Flavobacteriaceae</taxon>
        <taxon>Flavobacterium</taxon>
    </lineage>
</organism>
<dbReference type="AlphaFoldDB" id="A0AAI8CH41"/>
<dbReference type="GeneID" id="60759525"/>
<reference evidence="2" key="1">
    <citation type="submission" date="2016-03" db="EMBL/GenBank/DDBJ databases">
        <title>Flavobacterium columnare strain B185, complete genome.</title>
        <authorList>
            <person name="Sundberg L.-R."/>
            <person name="Papponen P."/>
            <person name="Laanto E."/>
        </authorList>
    </citation>
    <scope>NUCLEOTIDE SEQUENCE [LARGE SCALE GENOMIC DNA]</scope>
    <source>
        <strain evidence="2">B185</strain>
    </source>
</reference>
<protein>
    <submittedName>
        <fullName evidence="1">DinB family protein</fullName>
    </submittedName>
</protein>
<evidence type="ECO:0000313" key="1">
    <source>
        <dbReference type="EMBL" id="AMO19784.1"/>
    </source>
</evidence>